<dbReference type="Proteomes" id="UP000023152">
    <property type="component" value="Unassembled WGS sequence"/>
</dbReference>
<reference evidence="2 3" key="1">
    <citation type="journal article" date="2013" name="Curr. Biol.">
        <title>The Genome of the Foraminiferan Reticulomyxa filosa.</title>
        <authorList>
            <person name="Glockner G."/>
            <person name="Hulsmann N."/>
            <person name="Schleicher M."/>
            <person name="Noegel A.A."/>
            <person name="Eichinger L."/>
            <person name="Gallinger C."/>
            <person name="Pawlowski J."/>
            <person name="Sierra R."/>
            <person name="Euteneuer U."/>
            <person name="Pillet L."/>
            <person name="Moustafa A."/>
            <person name="Platzer M."/>
            <person name="Groth M."/>
            <person name="Szafranski K."/>
            <person name="Schliwa M."/>
        </authorList>
    </citation>
    <scope>NUCLEOTIDE SEQUENCE [LARGE SCALE GENOMIC DNA]</scope>
</reference>
<evidence type="ECO:0000256" key="1">
    <source>
        <dbReference type="SAM" id="Phobius"/>
    </source>
</evidence>
<evidence type="ECO:0000313" key="2">
    <source>
        <dbReference type="EMBL" id="ETN97241.1"/>
    </source>
</evidence>
<dbReference type="AlphaFoldDB" id="X6L879"/>
<protein>
    <submittedName>
        <fullName evidence="2">Uncharacterized protein</fullName>
    </submittedName>
</protein>
<comment type="caution">
    <text evidence="2">The sequence shown here is derived from an EMBL/GenBank/DDBJ whole genome shotgun (WGS) entry which is preliminary data.</text>
</comment>
<organism evidence="2 3">
    <name type="scientific">Reticulomyxa filosa</name>
    <dbReference type="NCBI Taxonomy" id="46433"/>
    <lineage>
        <taxon>Eukaryota</taxon>
        <taxon>Sar</taxon>
        <taxon>Rhizaria</taxon>
        <taxon>Retaria</taxon>
        <taxon>Foraminifera</taxon>
        <taxon>Monothalamids</taxon>
        <taxon>Reticulomyxidae</taxon>
        <taxon>Reticulomyxa</taxon>
    </lineage>
</organism>
<evidence type="ECO:0000313" key="3">
    <source>
        <dbReference type="Proteomes" id="UP000023152"/>
    </source>
</evidence>
<proteinExistence type="predicted"/>
<name>X6L879_RETFI</name>
<gene>
    <name evidence="2" type="ORF">RFI_40290</name>
</gene>
<keyword evidence="1" id="KW-1133">Transmembrane helix</keyword>
<accession>X6L879</accession>
<keyword evidence="3" id="KW-1185">Reference proteome</keyword>
<keyword evidence="1" id="KW-0812">Transmembrane</keyword>
<dbReference type="EMBL" id="ASPP01050332">
    <property type="protein sequence ID" value="ETN97241.1"/>
    <property type="molecule type" value="Genomic_DNA"/>
</dbReference>
<feature type="transmembrane region" description="Helical" evidence="1">
    <location>
        <begin position="53"/>
        <end position="76"/>
    </location>
</feature>
<feature type="non-terminal residue" evidence="2">
    <location>
        <position position="1"/>
    </location>
</feature>
<keyword evidence="1" id="KW-0472">Membrane</keyword>
<sequence length="94" mass="11333">KSIENELNKWKIQIRLEQDKYNPAVQCLNKEDVEFENILNVVTLEKELIVIDLFLLIEPMICLKLFILKLFVFVYLTNYLMFTLKEGRLLFYQT</sequence>